<dbReference type="OrthoDB" id="426882at2759"/>
<proteinExistence type="predicted"/>
<accession>A0A8H3EN89</accession>
<sequence>MTALVDALRMRSPEDAMAILQRIRDGKSIELILQQIETGDLLMELHVAPESKYHYSFPRQKSIPLFLQKYNLPYLASKLYNALSGNESDDRAAAVQSTVELPQYSMPYHTAELVEPRIENINFTQWTTVTDDKKVLRNLIRSYFLYEYPWYAPFQKDYFLDDMVSGSYEFCSSLLVNTVLALACHCYDPLPNRAEHWNPQTLGYRFFAESKRLWDLASLEPGCLTTLQADIIFNVLYNMYSLDIIGAHHVVHATSIANELKLYATEGSNSDARLKRGYDFTAWSLFWWTSLLYHNVKMNFHETFLSKEDKPQIQSPDMEYHFSASRYARACFELIIRLYYAGHGFAYSDTYLTHTLTVMAFNAIQDINNQNSNQDQRTETEISSLENARKALLLASKGLDDQSQLYYISFSLLQVVCTDMEPSDATFVGTFTHRRNDRESVFIAQKRYVKAAYPVKLINMADHPYVQRLGNRVTG</sequence>
<dbReference type="AlphaFoldDB" id="A0A8H3EN89"/>
<dbReference type="PANTHER" id="PTHR47256">
    <property type="entry name" value="ZN(II)2CYS6 TRANSCRIPTION FACTOR (EUROFUNG)-RELATED"/>
    <property type="match status" value="1"/>
</dbReference>
<dbReference type="EMBL" id="CAJPDQ010000004">
    <property type="protein sequence ID" value="CAF9908568.1"/>
    <property type="molecule type" value="Genomic_DNA"/>
</dbReference>
<organism evidence="1 2">
    <name type="scientific">Gomphillus americanus</name>
    <dbReference type="NCBI Taxonomy" id="1940652"/>
    <lineage>
        <taxon>Eukaryota</taxon>
        <taxon>Fungi</taxon>
        <taxon>Dikarya</taxon>
        <taxon>Ascomycota</taxon>
        <taxon>Pezizomycotina</taxon>
        <taxon>Lecanoromycetes</taxon>
        <taxon>OSLEUM clade</taxon>
        <taxon>Ostropomycetidae</taxon>
        <taxon>Ostropales</taxon>
        <taxon>Graphidaceae</taxon>
        <taxon>Gomphilloideae</taxon>
        <taxon>Gomphillus</taxon>
    </lineage>
</organism>
<evidence type="ECO:0000313" key="2">
    <source>
        <dbReference type="Proteomes" id="UP000664169"/>
    </source>
</evidence>
<protein>
    <recommendedName>
        <fullName evidence="3">Nitrate assimilation regulatory protein nirA</fullName>
    </recommendedName>
</protein>
<keyword evidence="2" id="KW-1185">Reference proteome</keyword>
<dbReference type="InterPro" id="IPR053187">
    <property type="entry name" value="Notoamide_regulator"/>
</dbReference>
<gene>
    <name evidence="1" type="ORF">GOMPHAMPRED_006199</name>
</gene>
<name>A0A8H3EN89_9LECA</name>
<comment type="caution">
    <text evidence="1">The sequence shown here is derived from an EMBL/GenBank/DDBJ whole genome shotgun (WGS) entry which is preliminary data.</text>
</comment>
<evidence type="ECO:0000313" key="1">
    <source>
        <dbReference type="EMBL" id="CAF9908568.1"/>
    </source>
</evidence>
<evidence type="ECO:0008006" key="3">
    <source>
        <dbReference type="Google" id="ProtNLM"/>
    </source>
</evidence>
<reference evidence="1" key="1">
    <citation type="submission" date="2021-03" db="EMBL/GenBank/DDBJ databases">
        <authorList>
            <person name="Tagirdzhanova G."/>
        </authorList>
    </citation>
    <scope>NUCLEOTIDE SEQUENCE</scope>
</reference>
<dbReference type="CDD" id="cd12148">
    <property type="entry name" value="fungal_TF_MHR"/>
    <property type="match status" value="1"/>
</dbReference>
<dbReference type="PANTHER" id="PTHR47256:SF1">
    <property type="entry name" value="ZN(II)2CYS6 TRANSCRIPTION FACTOR (EUROFUNG)"/>
    <property type="match status" value="1"/>
</dbReference>
<dbReference type="Proteomes" id="UP000664169">
    <property type="component" value="Unassembled WGS sequence"/>
</dbReference>